<evidence type="ECO:0000256" key="1">
    <source>
        <dbReference type="SAM" id="MobiDB-lite"/>
    </source>
</evidence>
<evidence type="ECO:0000313" key="4">
    <source>
        <dbReference type="Proteomes" id="UP000031572"/>
    </source>
</evidence>
<dbReference type="Pfam" id="PF14090">
    <property type="entry name" value="HTH_39"/>
    <property type="match status" value="1"/>
</dbReference>
<evidence type="ECO:0000259" key="2">
    <source>
        <dbReference type="Pfam" id="PF14090"/>
    </source>
</evidence>
<organism evidence="3 4">
    <name type="scientific">Noviherbaspirillum autotrophicum</name>
    <dbReference type="NCBI Taxonomy" id="709839"/>
    <lineage>
        <taxon>Bacteria</taxon>
        <taxon>Pseudomonadati</taxon>
        <taxon>Pseudomonadota</taxon>
        <taxon>Betaproteobacteria</taxon>
        <taxon>Burkholderiales</taxon>
        <taxon>Oxalobacteraceae</taxon>
        <taxon>Noviherbaspirillum</taxon>
    </lineage>
</organism>
<feature type="compositionally biased region" description="Basic and acidic residues" evidence="1">
    <location>
        <begin position="1"/>
        <end position="25"/>
    </location>
</feature>
<feature type="domain" description="Winged helix-turn-helix" evidence="2">
    <location>
        <begin position="28"/>
        <end position="92"/>
    </location>
</feature>
<protein>
    <recommendedName>
        <fullName evidence="2">Winged helix-turn-helix domain-containing protein</fullName>
    </recommendedName>
</protein>
<feature type="region of interest" description="Disordered" evidence="1">
    <location>
        <begin position="1"/>
        <end position="29"/>
    </location>
</feature>
<accession>A0A0C1Y664</accession>
<comment type="caution">
    <text evidence="3">The sequence shown here is derived from an EMBL/GenBank/DDBJ whole genome shotgun (WGS) entry which is preliminary data.</text>
</comment>
<proteinExistence type="predicted"/>
<dbReference type="InterPro" id="IPR055245">
    <property type="entry name" value="HTH_proteobacteria"/>
</dbReference>
<dbReference type="EMBL" id="JWJG01000028">
    <property type="protein sequence ID" value="KIF82413.1"/>
    <property type="molecule type" value="Genomic_DNA"/>
</dbReference>
<reference evidence="3 4" key="1">
    <citation type="submission" date="2014-12" db="EMBL/GenBank/DDBJ databases">
        <title>Denitrispirillum autotrophicum gen. nov., sp. nov., Denitrifying, Facultatively Autotrophic Bacteria Isolated from Rice Paddy Soil.</title>
        <authorList>
            <person name="Ishii S."/>
            <person name="Ashida N."/>
            <person name="Ohno H."/>
            <person name="Otsuka S."/>
            <person name="Yokota A."/>
            <person name="Senoo K."/>
        </authorList>
    </citation>
    <scope>NUCLEOTIDE SEQUENCE [LARGE SCALE GENOMIC DNA]</scope>
    <source>
        <strain evidence="3 4">TSA66</strain>
    </source>
</reference>
<dbReference type="AlphaFoldDB" id="A0A0C1Y664"/>
<dbReference type="STRING" id="709839.TSA66_18895"/>
<gene>
    <name evidence="3" type="ORF">TSA66_18895</name>
</gene>
<evidence type="ECO:0000313" key="3">
    <source>
        <dbReference type="EMBL" id="KIF82413.1"/>
    </source>
</evidence>
<sequence length="102" mass="11800">MDEKKAPGFRAETIEKNNHKPRGNDAETQVNRSLEALQVFLSMTTQDMRLHLDVIHSAGRIKELRGRGFEIRVHWENFPTASGRMHRMARYVYAGKKGGEYE</sequence>
<keyword evidence="4" id="KW-1185">Reference proteome</keyword>
<dbReference type="OrthoDB" id="5460933at2"/>
<dbReference type="Proteomes" id="UP000031572">
    <property type="component" value="Unassembled WGS sequence"/>
</dbReference>
<name>A0A0C1Y664_9BURK</name>
<dbReference type="RefSeq" id="WP_040041086.1">
    <property type="nucleotide sequence ID" value="NZ_JWJG01000028.1"/>
</dbReference>